<dbReference type="EMBL" id="PZZL01000009">
    <property type="protein sequence ID" value="PTM51783.1"/>
    <property type="molecule type" value="Genomic_DNA"/>
</dbReference>
<keyword evidence="3" id="KW-0547">Nucleotide-binding</keyword>
<evidence type="ECO:0000256" key="3">
    <source>
        <dbReference type="ARBA" id="ARBA00022741"/>
    </source>
</evidence>
<keyword evidence="7" id="KW-0472">Membrane</keyword>
<comment type="similarity">
    <text evidence="1">Belongs to the ABC transporter superfamily.</text>
</comment>
<dbReference type="PROSITE" id="PS50893">
    <property type="entry name" value="ABC_TRANSPORTER_2"/>
    <property type="match status" value="1"/>
</dbReference>
<dbReference type="SMART" id="SM00382">
    <property type="entry name" value="AAA"/>
    <property type="match status" value="1"/>
</dbReference>
<dbReference type="PANTHER" id="PTHR43499:SF1">
    <property type="entry name" value="ABC TRANSPORTER I FAMILY MEMBER 1"/>
    <property type="match status" value="1"/>
</dbReference>
<dbReference type="GO" id="GO:0017004">
    <property type="term" value="P:cytochrome complex assembly"/>
    <property type="evidence" value="ECO:0007669"/>
    <property type="project" value="UniProtKB-KW"/>
</dbReference>
<keyword evidence="5" id="KW-0067">ATP-binding</keyword>
<dbReference type="GO" id="GO:0005524">
    <property type="term" value="F:ATP binding"/>
    <property type="evidence" value="ECO:0007669"/>
    <property type="project" value="UniProtKB-KW"/>
</dbReference>
<dbReference type="Proteomes" id="UP000241808">
    <property type="component" value="Unassembled WGS sequence"/>
</dbReference>
<proteinExistence type="inferred from homology"/>
<dbReference type="PROSITE" id="PS00211">
    <property type="entry name" value="ABC_TRANSPORTER_1"/>
    <property type="match status" value="1"/>
</dbReference>
<evidence type="ECO:0000313" key="10">
    <source>
        <dbReference type="Proteomes" id="UP000241808"/>
    </source>
</evidence>
<dbReference type="InterPro" id="IPR003593">
    <property type="entry name" value="AAA+_ATPase"/>
</dbReference>
<dbReference type="InterPro" id="IPR027417">
    <property type="entry name" value="P-loop_NTPase"/>
</dbReference>
<evidence type="ECO:0000256" key="1">
    <source>
        <dbReference type="ARBA" id="ARBA00005417"/>
    </source>
</evidence>
<dbReference type="GO" id="GO:0016887">
    <property type="term" value="F:ATP hydrolysis activity"/>
    <property type="evidence" value="ECO:0007669"/>
    <property type="project" value="InterPro"/>
</dbReference>
<dbReference type="Pfam" id="PF00005">
    <property type="entry name" value="ABC_tran"/>
    <property type="match status" value="1"/>
</dbReference>
<organism evidence="9 10">
    <name type="scientific">Phreatobacter oligotrophus</name>
    <dbReference type="NCBI Taxonomy" id="1122261"/>
    <lineage>
        <taxon>Bacteria</taxon>
        <taxon>Pseudomonadati</taxon>
        <taxon>Pseudomonadota</taxon>
        <taxon>Alphaproteobacteria</taxon>
        <taxon>Hyphomicrobiales</taxon>
        <taxon>Phreatobacteraceae</taxon>
        <taxon>Phreatobacter</taxon>
    </lineage>
</organism>
<dbReference type="PANTHER" id="PTHR43499">
    <property type="entry name" value="ABC TRANSPORTER I FAMILY MEMBER 1"/>
    <property type="match status" value="1"/>
</dbReference>
<evidence type="ECO:0000256" key="6">
    <source>
        <dbReference type="ARBA" id="ARBA00022967"/>
    </source>
</evidence>
<accession>A0A2T4YYH0</accession>
<dbReference type="InterPro" id="IPR005895">
    <property type="entry name" value="ABC_transptr_haem_export_CcmA"/>
</dbReference>
<dbReference type="AlphaFoldDB" id="A0A2T4YYH0"/>
<evidence type="ECO:0000313" key="9">
    <source>
        <dbReference type="EMBL" id="PTM51783.1"/>
    </source>
</evidence>
<keyword evidence="6" id="KW-1278">Translocase</keyword>
<dbReference type="GO" id="GO:0022857">
    <property type="term" value="F:transmembrane transporter activity"/>
    <property type="evidence" value="ECO:0007669"/>
    <property type="project" value="InterPro"/>
</dbReference>
<evidence type="ECO:0000256" key="7">
    <source>
        <dbReference type="ARBA" id="ARBA00023136"/>
    </source>
</evidence>
<evidence type="ECO:0000256" key="4">
    <source>
        <dbReference type="ARBA" id="ARBA00022748"/>
    </source>
</evidence>
<name>A0A2T4YYH0_9HYPH</name>
<dbReference type="SUPFAM" id="SSF52540">
    <property type="entry name" value="P-loop containing nucleoside triphosphate hydrolases"/>
    <property type="match status" value="1"/>
</dbReference>
<dbReference type="InterPro" id="IPR017871">
    <property type="entry name" value="ABC_transporter-like_CS"/>
</dbReference>
<keyword evidence="10" id="KW-1185">Reference proteome</keyword>
<sequence>MLRLIADALTCQRGGRVVFSHLSFTVTSGEAVQVTGPNGAGKSSLLRLIAGLVRAESGRLVLEGGDPEASLGEQCHYCGHQDAFKGSLTVAENLAFWTDFLGGGGIAAPAAMERLGIAHLADLPAGYLSAGQRRRLALARLLTVSRPVWLLDEPTAALDVTSQAVLASVMAEHVATGGIILAATHGPLGLPVRDLSLGRAAPAAPVAA</sequence>
<protein>
    <submittedName>
        <fullName evidence="9">Heme exporter protein A</fullName>
    </submittedName>
</protein>
<evidence type="ECO:0000259" key="8">
    <source>
        <dbReference type="PROSITE" id="PS50893"/>
    </source>
</evidence>
<keyword evidence="2" id="KW-0813">Transport</keyword>
<comment type="caution">
    <text evidence="9">The sequence shown here is derived from an EMBL/GenBank/DDBJ whole genome shotgun (WGS) entry which is preliminary data.</text>
</comment>
<evidence type="ECO:0000256" key="2">
    <source>
        <dbReference type="ARBA" id="ARBA00022448"/>
    </source>
</evidence>
<dbReference type="InterPro" id="IPR003439">
    <property type="entry name" value="ABC_transporter-like_ATP-bd"/>
</dbReference>
<feature type="domain" description="ABC transporter" evidence="8">
    <location>
        <begin position="2"/>
        <end position="207"/>
    </location>
</feature>
<reference evidence="9 10" key="1">
    <citation type="submission" date="2018-04" db="EMBL/GenBank/DDBJ databases">
        <title>Genomic Encyclopedia of Archaeal and Bacterial Type Strains, Phase II (KMG-II): from individual species to whole genera.</title>
        <authorList>
            <person name="Goeker M."/>
        </authorList>
    </citation>
    <scope>NUCLEOTIDE SEQUENCE [LARGE SCALE GENOMIC DNA]</scope>
    <source>
        <strain evidence="9 10">DSM 25521</strain>
    </source>
</reference>
<gene>
    <name evidence="9" type="ORF">C8P69_10970</name>
</gene>
<keyword evidence="4" id="KW-0201">Cytochrome c-type biogenesis</keyword>
<dbReference type="Gene3D" id="3.40.50.300">
    <property type="entry name" value="P-loop containing nucleotide triphosphate hydrolases"/>
    <property type="match status" value="1"/>
</dbReference>
<evidence type="ECO:0000256" key="5">
    <source>
        <dbReference type="ARBA" id="ARBA00022840"/>
    </source>
</evidence>
<dbReference type="NCBIfam" id="TIGR01189">
    <property type="entry name" value="ccmA"/>
    <property type="match status" value="1"/>
</dbReference>